<dbReference type="eggNOG" id="ENOG5032S58">
    <property type="taxonomic scope" value="Bacteria"/>
</dbReference>
<dbReference type="Proteomes" id="UP000004322">
    <property type="component" value="Unassembled WGS sequence"/>
</dbReference>
<protein>
    <submittedName>
        <fullName evidence="1">Uncharacterized protein</fullName>
    </submittedName>
</protein>
<organism evidence="1 2">
    <name type="scientific">Streptococcus criceti HS-6</name>
    <dbReference type="NCBI Taxonomy" id="873449"/>
    <lineage>
        <taxon>Bacteria</taxon>
        <taxon>Bacillati</taxon>
        <taxon>Bacillota</taxon>
        <taxon>Bacilli</taxon>
        <taxon>Lactobacillales</taxon>
        <taxon>Streptococcaceae</taxon>
        <taxon>Streptococcus</taxon>
    </lineage>
</organism>
<reference evidence="1" key="1">
    <citation type="submission" date="2011-07" db="EMBL/GenBank/DDBJ databases">
        <authorList>
            <person name="Stanhope M.J."/>
            <person name="Durkin A.S."/>
            <person name="Hostetler J."/>
            <person name="Kim M."/>
            <person name="Radune D."/>
            <person name="Singh I."/>
            <person name="Town C.D."/>
        </authorList>
    </citation>
    <scope>NUCLEOTIDE SEQUENCE [LARGE SCALE GENOMIC DNA]</scope>
    <source>
        <strain evidence="1">HS-6</strain>
    </source>
</reference>
<sequence>MLTAINNYLAYQGQKYIKPEKSGTQASAMQDLRILAQAARQEFAEISQGLAQRVAPFEPERVSQWMNQAQVCRPHFWCYYRLPSDSPEDVAIAIRLYGRKDNFGISVEVSFVERKKSEDTLSKQNKVLAVPIAEPLYYFAQEAGVSRKVEGNEENRSKLQEAVESGTVRKVLVKYDIPIEVGTSLDSLTDQLTLGVDRVLPYYDATKN</sequence>
<dbReference type="EMBL" id="AEUV02000002">
    <property type="protein sequence ID" value="EHI75222.1"/>
    <property type="molecule type" value="Genomic_DNA"/>
</dbReference>
<proteinExistence type="predicted"/>
<gene>
    <name evidence="1" type="ORF">STRCR_0079</name>
</gene>
<evidence type="ECO:0000313" key="1">
    <source>
        <dbReference type="EMBL" id="EHI75222.1"/>
    </source>
</evidence>
<dbReference type="OrthoDB" id="2235175at2"/>
<accession>G5JMW4</accession>
<comment type="caution">
    <text evidence="1">The sequence shown here is derived from an EMBL/GenBank/DDBJ whole genome shotgun (WGS) entry which is preliminary data.</text>
</comment>
<dbReference type="AlphaFoldDB" id="G5JMW4"/>
<keyword evidence="2" id="KW-1185">Reference proteome</keyword>
<dbReference type="RefSeq" id="WP_004229403.1">
    <property type="nucleotide sequence ID" value="NZ_AEUV02000002.1"/>
</dbReference>
<name>G5JMW4_STRCG</name>
<evidence type="ECO:0000313" key="2">
    <source>
        <dbReference type="Proteomes" id="UP000004322"/>
    </source>
</evidence>